<dbReference type="EMBL" id="JAGSOY010000085">
    <property type="protein sequence ID" value="MBU2713532.1"/>
    <property type="molecule type" value="Genomic_DNA"/>
</dbReference>
<accession>A0ABS5ZKJ8</accession>
<keyword evidence="2" id="KW-1185">Reference proteome</keyword>
<gene>
    <name evidence="1" type="ORF">KCG35_20950</name>
</gene>
<evidence type="ECO:0000313" key="1">
    <source>
        <dbReference type="EMBL" id="MBU2713532.1"/>
    </source>
</evidence>
<organism evidence="1 2">
    <name type="scientific">Zooshikella harenae</name>
    <dbReference type="NCBI Taxonomy" id="2827238"/>
    <lineage>
        <taxon>Bacteria</taxon>
        <taxon>Pseudomonadati</taxon>
        <taxon>Pseudomonadota</taxon>
        <taxon>Gammaproteobacteria</taxon>
        <taxon>Oceanospirillales</taxon>
        <taxon>Zooshikellaceae</taxon>
        <taxon>Zooshikella</taxon>
    </lineage>
</organism>
<dbReference type="Pfam" id="PF19940">
    <property type="entry name" value="DUF6402"/>
    <property type="match status" value="1"/>
</dbReference>
<dbReference type="InterPro" id="IPR045646">
    <property type="entry name" value="DUF6402"/>
</dbReference>
<comment type="caution">
    <text evidence="1">The sequence shown here is derived from an EMBL/GenBank/DDBJ whole genome shotgun (WGS) entry which is preliminary data.</text>
</comment>
<reference evidence="1 2" key="1">
    <citation type="submission" date="2021-04" db="EMBL/GenBank/DDBJ databases">
        <authorList>
            <person name="Pira H."/>
            <person name="Risdian C."/>
            <person name="Wink J."/>
        </authorList>
    </citation>
    <scope>NUCLEOTIDE SEQUENCE [LARGE SCALE GENOMIC DNA]</scope>
    <source>
        <strain evidence="1 2">WH53</strain>
    </source>
</reference>
<evidence type="ECO:0000313" key="2">
    <source>
        <dbReference type="Proteomes" id="UP000690515"/>
    </source>
</evidence>
<protein>
    <submittedName>
        <fullName evidence="1">Uncharacterized protein</fullName>
    </submittedName>
</protein>
<sequence>MSIAKSVTSPVSNTKGKTVEYDSFAITDIPAAMDNMGWVMGPKLMRRWFSGKAWVMDNASRSGKIDASALPRDHKCTDVITMKWALQYPQVQKAMEELFLGWKSRAGIRLLVRRLKMLGWTPDVPELILESEDKSVDQIHDSAQVNFRYFGKAIDTIDDMYGAIGKGTLNIAVSGVAKKHLFYIEKVGFYIKDTYDFTLADKTIATYSPSNFLGVWNKERCLNKVETTEFFGGEYWYVPGVSGPQLGILSPILFESKKKYAKQGFVAVFNQHFNAWREARQVGGDFVLFSDVAWFDVHDQPGSIVNLFDCISDYDEEDLENTENDCRDILW</sequence>
<dbReference type="Proteomes" id="UP000690515">
    <property type="component" value="Unassembled WGS sequence"/>
</dbReference>
<proteinExistence type="predicted"/>
<dbReference type="RefSeq" id="WP_215821817.1">
    <property type="nucleotide sequence ID" value="NZ_JAGSOY010000085.1"/>
</dbReference>
<name>A0ABS5ZKJ8_9GAMM</name>